<sequence>MDTSDGTRLEVDEVPSPQFRTQADIAERLDRIQSKRKDLEHVLRALDAEEIRLRRLWNSFLPVNDLPIELLVKVFQLDAGDTEPVRRLPAYMRWVRLILVCTYWREVACATPTLWSAFAVAGSAPARLDLCLARSGTTGALHISLTSPSPDMVEQVATHSERLQAVSIYHPPPMSLSHLLERPMPILHELIVTGIDKTLHVRVTPTHYPVLRSLDLCNVTIPPDYSIYIGLRRLSLSACGLTLTTNGGQMVLFDALRVTTRLESLSISKMLRAFPQVIAPGAPPIVLPYLSELAVLDELPEDVSAFLAPLRLSPQCSVTLRAGPNHVLEEWEEVIMSDMLPRNRAEVLPTLSSASAVELIMKDRDFALRGSSAAASGEDRGSIECSLISRSLNRWEIFLEVGLRELIEVFRGAPVKQLRVTGDHRMESARSCWSEVFEAFPMLDTVELSGWGAGTPMWIGLDMASGEHLSQDSDDEGGEQASIACPGLRTVVVDGRSMMTSAKFFEAMLECLRRRVGHAAPLETLRLKLSPKQKELEELKARYSPYLQGLVGNVSYELYE</sequence>
<dbReference type="SUPFAM" id="SSF52047">
    <property type="entry name" value="RNI-like"/>
    <property type="match status" value="1"/>
</dbReference>
<gene>
    <name evidence="2" type="ORF">L227DRAFT_376552</name>
</gene>
<reference evidence="2" key="1">
    <citation type="journal article" date="2018" name="Genome Biol. Evol.">
        <title>Genomics and development of Lentinus tigrinus, a white-rot wood-decaying mushroom with dimorphic fruiting bodies.</title>
        <authorList>
            <person name="Wu B."/>
            <person name="Xu Z."/>
            <person name="Knudson A."/>
            <person name="Carlson A."/>
            <person name="Chen N."/>
            <person name="Kovaka S."/>
            <person name="LaButti K."/>
            <person name="Lipzen A."/>
            <person name="Pennachio C."/>
            <person name="Riley R."/>
            <person name="Schakwitz W."/>
            <person name="Umezawa K."/>
            <person name="Ohm R.A."/>
            <person name="Grigoriev I.V."/>
            <person name="Nagy L.G."/>
            <person name="Gibbons J."/>
            <person name="Hibbett D."/>
        </authorList>
    </citation>
    <scope>NUCLEOTIDE SEQUENCE [LARGE SCALE GENOMIC DNA]</scope>
    <source>
        <strain evidence="2">ALCF2SS1-6</strain>
    </source>
</reference>
<evidence type="ECO:0000313" key="2">
    <source>
        <dbReference type="EMBL" id="RPD53952.1"/>
    </source>
</evidence>
<accession>A0A5C2RQN7</accession>
<protein>
    <recommendedName>
        <fullName evidence="1">F-box domain-containing protein</fullName>
    </recommendedName>
</protein>
<dbReference type="EMBL" id="ML122313">
    <property type="protein sequence ID" value="RPD53952.1"/>
    <property type="molecule type" value="Genomic_DNA"/>
</dbReference>
<evidence type="ECO:0000259" key="1">
    <source>
        <dbReference type="Pfam" id="PF12937"/>
    </source>
</evidence>
<dbReference type="AlphaFoldDB" id="A0A5C2RQN7"/>
<dbReference type="InterPro" id="IPR001810">
    <property type="entry name" value="F-box_dom"/>
</dbReference>
<dbReference type="OrthoDB" id="2767786at2759"/>
<organism evidence="2 3">
    <name type="scientific">Lentinus tigrinus ALCF2SS1-6</name>
    <dbReference type="NCBI Taxonomy" id="1328759"/>
    <lineage>
        <taxon>Eukaryota</taxon>
        <taxon>Fungi</taxon>
        <taxon>Dikarya</taxon>
        <taxon>Basidiomycota</taxon>
        <taxon>Agaricomycotina</taxon>
        <taxon>Agaricomycetes</taxon>
        <taxon>Polyporales</taxon>
        <taxon>Polyporaceae</taxon>
        <taxon>Lentinus</taxon>
    </lineage>
</organism>
<keyword evidence="3" id="KW-1185">Reference proteome</keyword>
<dbReference type="STRING" id="1328759.A0A5C2RQN7"/>
<dbReference type="Pfam" id="PF12937">
    <property type="entry name" value="F-box-like"/>
    <property type="match status" value="1"/>
</dbReference>
<dbReference type="Proteomes" id="UP000313359">
    <property type="component" value="Unassembled WGS sequence"/>
</dbReference>
<proteinExistence type="predicted"/>
<feature type="domain" description="F-box" evidence="1">
    <location>
        <begin position="64"/>
        <end position="116"/>
    </location>
</feature>
<evidence type="ECO:0000313" key="3">
    <source>
        <dbReference type="Proteomes" id="UP000313359"/>
    </source>
</evidence>
<name>A0A5C2RQN7_9APHY</name>